<keyword evidence="3" id="KW-1185">Reference proteome</keyword>
<gene>
    <name evidence="2" type="ORF">ELY38_04135</name>
</gene>
<keyword evidence="1" id="KW-0812">Transmembrane</keyword>
<keyword evidence="1" id="KW-1133">Transmembrane helix</keyword>
<name>A0A3S0Y9F4_9GAMM</name>
<evidence type="ECO:0000256" key="1">
    <source>
        <dbReference type="SAM" id="Phobius"/>
    </source>
</evidence>
<accession>A0A3S0Y9F4</accession>
<dbReference type="AlphaFoldDB" id="A0A3S0Y9F4"/>
<organism evidence="2 3">
    <name type="scientific">Vreelandella nanhaiensis</name>
    <dbReference type="NCBI Taxonomy" id="1258546"/>
    <lineage>
        <taxon>Bacteria</taxon>
        <taxon>Pseudomonadati</taxon>
        <taxon>Pseudomonadota</taxon>
        <taxon>Gammaproteobacteria</taxon>
        <taxon>Oceanospirillales</taxon>
        <taxon>Halomonadaceae</taxon>
        <taxon>Vreelandella</taxon>
    </lineage>
</organism>
<evidence type="ECO:0000313" key="3">
    <source>
        <dbReference type="Proteomes" id="UP000287023"/>
    </source>
</evidence>
<feature type="transmembrane region" description="Helical" evidence="1">
    <location>
        <begin position="12"/>
        <end position="37"/>
    </location>
</feature>
<comment type="caution">
    <text evidence="2">The sequence shown here is derived from an EMBL/GenBank/DDBJ whole genome shotgun (WGS) entry which is preliminary data.</text>
</comment>
<evidence type="ECO:0000313" key="2">
    <source>
        <dbReference type="EMBL" id="RUR33622.1"/>
    </source>
</evidence>
<proteinExistence type="predicted"/>
<dbReference type="OrthoDB" id="6126320at2"/>
<keyword evidence="1" id="KW-0472">Membrane</keyword>
<protein>
    <submittedName>
        <fullName evidence="2">Uncharacterized protein</fullName>
    </submittedName>
</protein>
<dbReference type="Proteomes" id="UP000287023">
    <property type="component" value="Unassembled WGS sequence"/>
</dbReference>
<dbReference type="EMBL" id="RZHF01000005">
    <property type="protein sequence ID" value="RUR33622.1"/>
    <property type="molecule type" value="Genomic_DNA"/>
</dbReference>
<reference evidence="2 3" key="1">
    <citation type="submission" date="2018-12" db="EMBL/GenBank/DDBJ databases">
        <title>three novel Halomonas strain isolated from plants.</title>
        <authorList>
            <person name="Sun C."/>
        </authorList>
    </citation>
    <scope>NUCLEOTIDE SEQUENCE [LARGE SCALE GENOMIC DNA]</scope>
    <source>
        <strain evidence="2 3">JCM 18142</strain>
    </source>
</reference>
<sequence length="988" mass="109092">MPNTNVAQKRLLRFALATLISVLFIIAVWLMGSHWLLNSQWLPNRISQFEGIEIRWSQGSSRHPGRWKVENLYLTREDDALPITIEAERATLHLSLLSLLHGELHINAMDAKGIRRLTVGDIALEAQGTLEVVDTTLSREHLTVPKVNLAITEGRLVRLSDQTTLVNEINLEAAASLDEVTPTDPATSELNSELLAALSATLEIQAQADAWDVFMPYLEALPWLFLNGRGALNGHIELALGTLEPGSQLVLNAPELHLTLDERRLNKPEHPPTWIIADTPPPRHTATGKGSVTLGVNEDRLEFETQLTDVTLADTQPYAVNTELSLTSSVANQRLDHLASPTDTELTLEGTITRLDMLDRYLADTLQGEGVRLSGNGRIAADVSVRDTQAHNGHLWIEAENLAAKALDFTVQGNGTLNAELRDAATLNATLDFSSATLSHFEQTLLDSAIFNLTAQSPIDPIKAREQANATLSWDDARLPNINALQPYINTYLPDPAPLRLISGQAQSQGTLNVTHDQLSGEVQLAGNALTTRWQRSDQHTTLTSDMQLSLLLNQAATDGTSLDISGSRLHWQVADNMQPGERLESILVLREGRFQRRADTPSGQFQLEGSVQRLGFLNTFLPAAHGVSLSGNGQLFAQGSFRDDRLLAPTRLRINANQLEVVFLDYLVTGRGELTAQIDSTEQAQLSLGIPQFSLQRKDDERPHVEGRHFALTTQTDQLSKVLATPAPEYFVTRIALPITEVPDFTRYNRYLPESAGITLLGGQASLASEWLLDGLKAQGQLSLRAFGADMALLDQRLRGDLHLSLILTDGDLETHRFTADNSFLRLENIIRPNEGISADAGWWVQFSMNNAQLDWTDPVHLVSQVGLEMRDTGLLARLFLERARAKEWLGRLLSVRNISGSAELVINGERASLKDLVLTGGPLLLLSDINLAERRADGALYARLGALGMAVELEDSQPNLHLFRPRRWFDHWRQTQSSTLDAPPPR</sequence>
<dbReference type="RefSeq" id="WP_127060238.1">
    <property type="nucleotide sequence ID" value="NZ_RZHF01000005.1"/>
</dbReference>